<evidence type="ECO:0000313" key="1">
    <source>
        <dbReference type="EMBL" id="QPD04269.1"/>
    </source>
</evidence>
<sequence length="39" mass="4666">MSLQPYNKLVCLPQESGYEQYWVLHKKVFFPHISGKALW</sequence>
<evidence type="ECO:0000313" key="2">
    <source>
        <dbReference type="Proteomes" id="UP000593737"/>
    </source>
</evidence>
<accession>A0A7S8FEE5</accession>
<dbReference type="EMBL" id="CP047423">
    <property type="protein sequence ID" value="QPD04269.1"/>
    <property type="molecule type" value="Genomic_DNA"/>
</dbReference>
<organism evidence="1 2">
    <name type="scientific">Candidatus Nitrospira kreftii</name>
    <dbReference type="NCBI Taxonomy" id="2652173"/>
    <lineage>
        <taxon>Bacteria</taxon>
        <taxon>Pseudomonadati</taxon>
        <taxon>Nitrospirota</taxon>
        <taxon>Nitrospiria</taxon>
        <taxon>Nitrospirales</taxon>
        <taxon>Nitrospiraceae</taxon>
        <taxon>Nitrospira</taxon>
    </lineage>
</organism>
<gene>
    <name evidence="1" type="ORF">Nkreftii_002043</name>
</gene>
<dbReference type="AlphaFoldDB" id="A0A7S8FEE5"/>
<dbReference type="Proteomes" id="UP000593737">
    <property type="component" value="Chromosome"/>
</dbReference>
<reference evidence="1 2" key="1">
    <citation type="journal article" date="2020" name="ISME J.">
        <title>Enrichment and physiological characterization of a novel comammox Nitrospira indicates ammonium inhibition of complete nitrification.</title>
        <authorList>
            <person name="Sakoula D."/>
            <person name="Koch H."/>
            <person name="Frank J."/>
            <person name="Jetten M.S.M."/>
            <person name="van Kessel M.A.H.J."/>
            <person name="Lucker S."/>
        </authorList>
    </citation>
    <scope>NUCLEOTIDE SEQUENCE [LARGE SCALE GENOMIC DNA]</scope>
    <source>
        <strain evidence="1">Comreactor17</strain>
    </source>
</reference>
<dbReference type="KEGG" id="nkf:Nkreftii_002043"/>
<name>A0A7S8FEE5_9BACT</name>
<protein>
    <submittedName>
        <fullName evidence="1">Uncharacterized protein</fullName>
    </submittedName>
</protein>
<proteinExistence type="predicted"/>